<gene>
    <name evidence="5" type="ORF">B843_11730</name>
</gene>
<dbReference type="InterPro" id="IPR027417">
    <property type="entry name" value="P-loop_NTPase"/>
</dbReference>
<keyword evidence="2" id="KW-0547">Nucleotide-binding</keyword>
<evidence type="ECO:0000313" key="6">
    <source>
        <dbReference type="Proteomes" id="UP000019222"/>
    </source>
</evidence>
<accession>W5Y3A3</accession>
<feature type="domain" description="ABC transporter" evidence="4">
    <location>
        <begin position="15"/>
        <end position="247"/>
    </location>
</feature>
<name>W5Y3A3_9CORY</name>
<dbReference type="EMBL" id="CP004353">
    <property type="protein sequence ID" value="AHI23722.1"/>
    <property type="molecule type" value="Genomic_DNA"/>
</dbReference>
<dbReference type="RefSeq" id="WP_025253707.1">
    <property type="nucleotide sequence ID" value="NZ_CP004353.1"/>
</dbReference>
<evidence type="ECO:0000256" key="3">
    <source>
        <dbReference type="ARBA" id="ARBA00022840"/>
    </source>
</evidence>
<evidence type="ECO:0000313" key="5">
    <source>
        <dbReference type="EMBL" id="AHI23722.1"/>
    </source>
</evidence>
<organism evidence="5 6">
    <name type="scientific">Corynebacterium vitaeruminis DSM 20294</name>
    <dbReference type="NCBI Taxonomy" id="1224164"/>
    <lineage>
        <taxon>Bacteria</taxon>
        <taxon>Bacillati</taxon>
        <taxon>Actinomycetota</taxon>
        <taxon>Actinomycetes</taxon>
        <taxon>Mycobacteriales</taxon>
        <taxon>Corynebacteriaceae</taxon>
        <taxon>Corynebacterium</taxon>
    </lineage>
</organism>
<protein>
    <submittedName>
        <fullName evidence="5">ABC transporter ATP-binding protein</fullName>
    </submittedName>
</protein>
<dbReference type="AlphaFoldDB" id="W5Y3A3"/>
<dbReference type="Pfam" id="PF00005">
    <property type="entry name" value="ABC_tran"/>
    <property type="match status" value="1"/>
</dbReference>
<dbReference type="STRING" id="1224164.B843_11730"/>
<dbReference type="Gene3D" id="3.40.50.300">
    <property type="entry name" value="P-loop containing nucleotide triphosphate hydrolases"/>
    <property type="match status" value="1"/>
</dbReference>
<dbReference type="PANTHER" id="PTHR42788:SF13">
    <property type="entry name" value="ALIPHATIC SULFONATES IMPORT ATP-BINDING PROTEIN SSUB"/>
    <property type="match status" value="1"/>
</dbReference>
<dbReference type="PROSITE" id="PS50893">
    <property type="entry name" value="ABC_TRANSPORTER_2"/>
    <property type="match status" value="1"/>
</dbReference>
<dbReference type="HOGENOM" id="CLU_000604_1_22_11"/>
<dbReference type="CDD" id="cd03293">
    <property type="entry name" value="ABC_NrtD_SsuB_transporters"/>
    <property type="match status" value="1"/>
</dbReference>
<proteinExistence type="predicted"/>
<dbReference type="SMART" id="SM00382">
    <property type="entry name" value="AAA"/>
    <property type="match status" value="1"/>
</dbReference>
<dbReference type="InterPro" id="IPR003593">
    <property type="entry name" value="AAA+_ATPase"/>
</dbReference>
<keyword evidence="3 5" id="KW-0067">ATP-binding</keyword>
<dbReference type="Proteomes" id="UP000019222">
    <property type="component" value="Chromosome"/>
</dbReference>
<evidence type="ECO:0000256" key="1">
    <source>
        <dbReference type="ARBA" id="ARBA00022448"/>
    </source>
</evidence>
<dbReference type="InterPro" id="IPR050166">
    <property type="entry name" value="ABC_transporter_ATP-bind"/>
</dbReference>
<keyword evidence="6" id="KW-1185">Reference proteome</keyword>
<dbReference type="eggNOG" id="COG1116">
    <property type="taxonomic scope" value="Bacteria"/>
</dbReference>
<dbReference type="GO" id="GO:0005524">
    <property type="term" value="F:ATP binding"/>
    <property type="evidence" value="ECO:0007669"/>
    <property type="project" value="UniProtKB-KW"/>
</dbReference>
<dbReference type="SUPFAM" id="SSF52540">
    <property type="entry name" value="P-loop containing nucleoside triphosphate hydrolases"/>
    <property type="match status" value="1"/>
</dbReference>
<keyword evidence="1" id="KW-0813">Transport</keyword>
<evidence type="ECO:0000256" key="2">
    <source>
        <dbReference type="ARBA" id="ARBA00022741"/>
    </source>
</evidence>
<dbReference type="PATRIC" id="fig|1224164.3.peg.2363"/>
<dbReference type="InterPro" id="IPR003439">
    <property type="entry name" value="ABC_transporter-like_ATP-bd"/>
</dbReference>
<dbReference type="PANTHER" id="PTHR42788">
    <property type="entry name" value="TAURINE IMPORT ATP-BINDING PROTEIN-RELATED"/>
    <property type="match status" value="1"/>
</dbReference>
<evidence type="ECO:0000259" key="4">
    <source>
        <dbReference type="PROSITE" id="PS50893"/>
    </source>
</evidence>
<reference evidence="5 6" key="1">
    <citation type="submission" date="2013-02" db="EMBL/GenBank/DDBJ databases">
        <title>The complete genome sequence of Corynebacterium vitaeruminis DSM 20294.</title>
        <authorList>
            <person name="Ruckert C."/>
            <person name="Albersmeier A."/>
            <person name="Kalinowski J."/>
        </authorList>
    </citation>
    <scope>NUCLEOTIDE SEQUENCE [LARGE SCALE GENOMIC DNA]</scope>
    <source>
        <strain evidence="6">ATCC 10234</strain>
    </source>
</reference>
<dbReference type="GO" id="GO:0016887">
    <property type="term" value="F:ATP hydrolysis activity"/>
    <property type="evidence" value="ECO:0007669"/>
    <property type="project" value="InterPro"/>
</dbReference>
<dbReference type="KEGG" id="cvt:B843_11730"/>
<sequence>MPTYFEPNRGYSPVIEIDEVSQTYVTDSGEKVVALAPTNLTIEPGEFVCIVGPSGCGKSTMLKMLAGFLVPTTGEIRLNGNAATKPGKDRGVVFQHANLYPWMSVKENVALYGVFQKLPKNEREATAEKFLKLVGLESFMDRKTYELSGGMQQRCQIARVLAANPEVVLMDEPFGALDPNTRERLQFELLEIWRQNKRTYFFITHSVEEAVLLSTRTLVMSPRPGRVIKDIGIKIGEGNLTDREKLHHPDFARYCREIADSIRETETDLELEDA</sequence>